<dbReference type="EMBL" id="WJXZ01000006">
    <property type="protein sequence ID" value="MRS61916.1"/>
    <property type="molecule type" value="Genomic_DNA"/>
</dbReference>
<feature type="transmembrane region" description="Helical" evidence="5">
    <location>
        <begin position="92"/>
        <end position="109"/>
    </location>
</feature>
<dbReference type="Proteomes" id="UP000441754">
    <property type="component" value="Unassembled WGS sequence"/>
</dbReference>
<evidence type="ECO:0000313" key="6">
    <source>
        <dbReference type="EMBL" id="MRS61916.1"/>
    </source>
</evidence>
<keyword evidence="7" id="KW-1185">Reference proteome</keyword>
<keyword evidence="4 5" id="KW-0472">Membrane</keyword>
<keyword evidence="2 5" id="KW-0812">Transmembrane</keyword>
<dbReference type="PANTHER" id="PTHR36974:SF1">
    <property type="entry name" value="DOXX FAMILY MEMBRANE PROTEIN"/>
    <property type="match status" value="1"/>
</dbReference>
<organism evidence="6 7">
    <name type="scientific">Larkinella terrae</name>
    <dbReference type="NCBI Taxonomy" id="2025311"/>
    <lineage>
        <taxon>Bacteria</taxon>
        <taxon>Pseudomonadati</taxon>
        <taxon>Bacteroidota</taxon>
        <taxon>Cytophagia</taxon>
        <taxon>Cytophagales</taxon>
        <taxon>Spirosomataceae</taxon>
        <taxon>Larkinella</taxon>
    </lineage>
</organism>
<proteinExistence type="predicted"/>
<dbReference type="RefSeq" id="WP_154175305.1">
    <property type="nucleotide sequence ID" value="NZ_WJXZ01000006.1"/>
</dbReference>
<evidence type="ECO:0000256" key="3">
    <source>
        <dbReference type="ARBA" id="ARBA00022989"/>
    </source>
</evidence>
<evidence type="ECO:0000256" key="5">
    <source>
        <dbReference type="SAM" id="Phobius"/>
    </source>
</evidence>
<evidence type="ECO:0000313" key="7">
    <source>
        <dbReference type="Proteomes" id="UP000441754"/>
    </source>
</evidence>
<dbReference type="Pfam" id="PF07681">
    <property type="entry name" value="DoxX"/>
    <property type="match status" value="1"/>
</dbReference>
<feature type="transmembrane region" description="Helical" evidence="5">
    <location>
        <begin position="129"/>
        <end position="148"/>
    </location>
</feature>
<dbReference type="OrthoDB" id="327939at2"/>
<dbReference type="PANTHER" id="PTHR36974">
    <property type="entry name" value="MEMBRANE PROTEIN-RELATED"/>
    <property type="match status" value="1"/>
</dbReference>
<gene>
    <name evidence="6" type="ORF">GJJ30_11510</name>
</gene>
<sequence>MAFFFLLVSIWAVLWLVSRFAFRQQLASHAKKGRIAAAIAFTLIGISHLASPEKLAYMIADWLPYAHEMVILSGIAEMAGGIGLLLPRFRRLAAMGLIILLVVIFPANINVAINQLPAPGGLPASPWYTWSRLLFQPMYIAWIWWSCLRKETN</sequence>
<dbReference type="InterPro" id="IPR032808">
    <property type="entry name" value="DoxX"/>
</dbReference>
<reference evidence="6 7" key="1">
    <citation type="journal article" date="2018" name="Antonie Van Leeuwenhoek">
        <title>Larkinella terrae sp. nov., isolated from soil on Jeju Island, South Korea.</title>
        <authorList>
            <person name="Ten L.N."/>
            <person name="Jeon J."/>
            <person name="Park S.J."/>
            <person name="Park S."/>
            <person name="Lee S.Y."/>
            <person name="Kim M.K."/>
            <person name="Jung H.Y."/>
        </authorList>
    </citation>
    <scope>NUCLEOTIDE SEQUENCE [LARGE SCALE GENOMIC DNA]</scope>
    <source>
        <strain evidence="6 7">KCTC 52001</strain>
    </source>
</reference>
<evidence type="ECO:0000256" key="4">
    <source>
        <dbReference type="ARBA" id="ARBA00023136"/>
    </source>
</evidence>
<dbReference type="AlphaFoldDB" id="A0A7K0EKB2"/>
<dbReference type="GO" id="GO:0016020">
    <property type="term" value="C:membrane"/>
    <property type="evidence" value="ECO:0007669"/>
    <property type="project" value="UniProtKB-SubCell"/>
</dbReference>
<comment type="subcellular location">
    <subcellularLocation>
        <location evidence="1">Membrane</location>
        <topology evidence="1">Multi-pass membrane protein</topology>
    </subcellularLocation>
</comment>
<feature type="transmembrane region" description="Helical" evidence="5">
    <location>
        <begin position="34"/>
        <end position="50"/>
    </location>
</feature>
<comment type="caution">
    <text evidence="6">The sequence shown here is derived from an EMBL/GenBank/DDBJ whole genome shotgun (WGS) entry which is preliminary data.</text>
</comment>
<feature type="transmembrane region" description="Helical" evidence="5">
    <location>
        <begin position="62"/>
        <end position="85"/>
    </location>
</feature>
<accession>A0A7K0EKB2</accession>
<evidence type="ECO:0000256" key="2">
    <source>
        <dbReference type="ARBA" id="ARBA00022692"/>
    </source>
</evidence>
<evidence type="ECO:0000256" key="1">
    <source>
        <dbReference type="ARBA" id="ARBA00004141"/>
    </source>
</evidence>
<keyword evidence="3 5" id="KW-1133">Transmembrane helix</keyword>
<feature type="transmembrane region" description="Helical" evidence="5">
    <location>
        <begin position="6"/>
        <end position="22"/>
    </location>
</feature>
<protein>
    <submittedName>
        <fullName evidence="6">DoxX family membrane protein</fullName>
    </submittedName>
</protein>
<name>A0A7K0EKB2_9BACT</name>